<evidence type="ECO:0000313" key="1">
    <source>
        <dbReference type="Proteomes" id="UP000887579"/>
    </source>
</evidence>
<organism evidence="1 2">
    <name type="scientific">Panagrolaimus sp. ES5</name>
    <dbReference type="NCBI Taxonomy" id="591445"/>
    <lineage>
        <taxon>Eukaryota</taxon>
        <taxon>Metazoa</taxon>
        <taxon>Ecdysozoa</taxon>
        <taxon>Nematoda</taxon>
        <taxon>Chromadorea</taxon>
        <taxon>Rhabditida</taxon>
        <taxon>Tylenchina</taxon>
        <taxon>Panagrolaimomorpha</taxon>
        <taxon>Panagrolaimoidea</taxon>
        <taxon>Panagrolaimidae</taxon>
        <taxon>Panagrolaimus</taxon>
    </lineage>
</organism>
<accession>A0AC34FHN7</accession>
<dbReference type="Proteomes" id="UP000887579">
    <property type="component" value="Unplaced"/>
</dbReference>
<sequence length="1501" mass="167429">MSSSILSNSASTATIASSISNNASASPSSSVESIVQQCGLLPMVAILPSNGADIICKKNNIQSFADLISPFSSVACVIKDPYGQQQATKVKIDFRDISKSGCLLGLTVLPSVLHQIVSTVSTLPQFQSTEIWNSAFRDSFAYWFEPSDIDFLKTYLCCIFVISADEEDPIGELTKLIQQQHTQQHGGAESANTLGPAHCAAPKWFLPNILKYYVVLHDVEDGNEEKANEVFAKVSASYGSDCCHMLKINSTTDADLPDPWQQILEQRYRGLESGLEMARKKLMEKTASAESLASDSSKPASSLVPLSTPNSSAPVFSTSSAAANPTVPMSAHYTINSSSTTASSSQANNAANPGLTKQMSIASLSHQRHSHGQCLTTTDREQLRDFVEKFIKQSLVPFVEKQITAQNDILQKRQGIGKSFTSMRKWLSAASSSATAATAGMQPITYGTESTEFQTRRLADMAFLFGMYTFSHQLYQYVKKDFLNDQAWLYHGGALEMAALTLYLSSNQLTSKNFPLYYLDNALNYFLNTCMQPMLAVRCAIISVEILSRIGMHLEAANQLIRLTSTLSDLFSGVLLEKASALFSQAKMFRRRAFHYVLAGHRFNQAGQPILSLKCYGLAAPEYLDKGWSFAEDHIMFTLSHESKDPLFQAECATKLVKPSSQQYMDQQAAFIEHYLKLLARNDAKNPLFVIPLIKPNDIRIIYGEKPEILSAADEGDMKVRAKDDSQIIEWEDLERLAFHVGIGSKKPFKHSCPMFSDSTTKNREKKQTPPFERFRVQIKLINPMNVPLILRNIRLGIKDIQMREGNDETDAFIEHGTIPELVLPRTELPSLQSGGLTSALPYPEQSETLIELHVIPTNKIQNFSISSLLFDFCGSTGVMAIPGHLPLEVNGRRLFKTKDQRMKKTYGTDNRLNATVSETKWPLLNIELSGQAARSPEIHAYSSQMFQVLVNFENASDVSISSISVSTDQPELVSISEPSDDTKWSLCTAIMNINGILVHSIGQQSVDQLKEQGGKLTLRMAIKAPDEIVENKLYRILFFYTGSNGNVREFRYSLKLSTQALLRCVPRVLKENYQLCAIDVKNLIPNRDAVLAKVEVIRLSAFMVTAKEKEAEAVPIGIELILKRNVVVECDQSDTVPFFVKVSSTSPSTIWLTDVINDIPSFNNIIPHYLSHNKENTQQGTTPSAFSQQNLTRAHLRFSLLWRAQIANSDGTVATLFGETWIVNPFSIEKIQKSLNEPIEDERCYFSTGIPELNGKFAMVLLEHDRKSVLATKPPSYNLETKKAIHYRQTDFDDLKEIDKEVSKVIFGKISVQKDTIVHDFKAKSECRLPVNVEITNADPRHRSIKIWLYTCYEMSEMKSPPLKEKVGDLESLEVSSISSQSRSQPKLSCDRPITHRTIEFGDSLNFILTFKAYEPFCYNLAEVIGAEIQFIEPSNNNETGEKPFHRLDLPPTYTFIKSATKILSRESTISPAMSMKSSDSITPNRFINNTTTAAKTRVS</sequence>
<dbReference type="WBParaSite" id="ES5_v2.g16733.t1">
    <property type="protein sequence ID" value="ES5_v2.g16733.t1"/>
    <property type="gene ID" value="ES5_v2.g16733"/>
</dbReference>
<protein>
    <submittedName>
        <fullName evidence="2">Trafficking protein particle complex subunit 8</fullName>
    </submittedName>
</protein>
<name>A0AC34FHN7_9BILA</name>
<proteinExistence type="predicted"/>
<reference evidence="2" key="1">
    <citation type="submission" date="2022-11" db="UniProtKB">
        <authorList>
            <consortium name="WormBaseParasite"/>
        </authorList>
    </citation>
    <scope>IDENTIFICATION</scope>
</reference>
<evidence type="ECO:0000313" key="2">
    <source>
        <dbReference type="WBParaSite" id="ES5_v2.g16733.t1"/>
    </source>
</evidence>